<name>A0ABN3U4E2_9ACTN</name>
<organism evidence="2 3">
    <name type="scientific">Actinocorallia aurantiaca</name>
    <dbReference type="NCBI Taxonomy" id="46204"/>
    <lineage>
        <taxon>Bacteria</taxon>
        <taxon>Bacillati</taxon>
        <taxon>Actinomycetota</taxon>
        <taxon>Actinomycetes</taxon>
        <taxon>Streptosporangiales</taxon>
        <taxon>Thermomonosporaceae</taxon>
        <taxon>Actinocorallia</taxon>
    </lineage>
</organism>
<reference evidence="2 3" key="1">
    <citation type="journal article" date="2019" name="Int. J. Syst. Evol. Microbiol.">
        <title>The Global Catalogue of Microorganisms (GCM) 10K type strain sequencing project: providing services to taxonomists for standard genome sequencing and annotation.</title>
        <authorList>
            <consortium name="The Broad Institute Genomics Platform"/>
            <consortium name="The Broad Institute Genome Sequencing Center for Infectious Disease"/>
            <person name="Wu L."/>
            <person name="Ma J."/>
        </authorList>
    </citation>
    <scope>NUCLEOTIDE SEQUENCE [LARGE SCALE GENOMIC DNA]</scope>
    <source>
        <strain evidence="2 3">JCM 8201</strain>
    </source>
</reference>
<evidence type="ECO:0000313" key="2">
    <source>
        <dbReference type="EMBL" id="GAA2724075.1"/>
    </source>
</evidence>
<keyword evidence="1" id="KW-1133">Transmembrane helix</keyword>
<proteinExistence type="predicted"/>
<feature type="transmembrane region" description="Helical" evidence="1">
    <location>
        <begin position="181"/>
        <end position="205"/>
    </location>
</feature>
<keyword evidence="1" id="KW-0812">Transmembrane</keyword>
<feature type="transmembrane region" description="Helical" evidence="1">
    <location>
        <begin position="142"/>
        <end position="161"/>
    </location>
</feature>
<feature type="transmembrane region" description="Helical" evidence="1">
    <location>
        <begin position="20"/>
        <end position="41"/>
    </location>
</feature>
<feature type="transmembrane region" description="Helical" evidence="1">
    <location>
        <begin position="106"/>
        <end position="130"/>
    </location>
</feature>
<sequence length="303" mass="33494">MTEQETRKEPEPKPLMARLAPIIGIVAPTTLVTALLLYFGYLSTQARFRYFGADLDLINLTTTDLLFYGSDAVFAAVVVLALAVLFGAGVYLAGKWLVSEPRRDAAVGWTSLALLYLGLLLLVGALVGIFTKATLTNRPIEVPLALMLSALMLRYSLWLWQARVADREKPLWTPPPEAVDLIRGALLVLLIAGLFWMCALASSLYGGNRAADMVKELRSYPGVLLYTRDAIDSPPVGVTYTDLGKKQSFRHRYHGLRLLAESDGRLFLVPVRWSPTTSRVLVVENSSDTRLQLIPPKGSHVRR</sequence>
<feature type="transmembrane region" description="Helical" evidence="1">
    <location>
        <begin position="72"/>
        <end position="94"/>
    </location>
</feature>
<comment type="caution">
    <text evidence="2">The sequence shown here is derived from an EMBL/GenBank/DDBJ whole genome shotgun (WGS) entry which is preliminary data.</text>
</comment>
<dbReference type="Proteomes" id="UP001501842">
    <property type="component" value="Unassembled WGS sequence"/>
</dbReference>
<accession>A0ABN3U4E2</accession>
<dbReference type="EMBL" id="BAAATZ010000006">
    <property type="protein sequence ID" value="GAA2724075.1"/>
    <property type="molecule type" value="Genomic_DNA"/>
</dbReference>
<evidence type="ECO:0000256" key="1">
    <source>
        <dbReference type="SAM" id="Phobius"/>
    </source>
</evidence>
<dbReference type="RefSeq" id="WP_344450066.1">
    <property type="nucleotide sequence ID" value="NZ_BAAATZ010000006.1"/>
</dbReference>
<evidence type="ECO:0000313" key="3">
    <source>
        <dbReference type="Proteomes" id="UP001501842"/>
    </source>
</evidence>
<gene>
    <name evidence="2" type="ORF">GCM10010439_20880</name>
</gene>
<evidence type="ECO:0008006" key="4">
    <source>
        <dbReference type="Google" id="ProtNLM"/>
    </source>
</evidence>
<protein>
    <recommendedName>
        <fullName evidence="4">DUF5671 domain-containing protein</fullName>
    </recommendedName>
</protein>
<keyword evidence="3" id="KW-1185">Reference proteome</keyword>
<keyword evidence="1" id="KW-0472">Membrane</keyword>